<gene>
    <name evidence="6" type="ORF">Tpal_1051</name>
</gene>
<dbReference type="PANTHER" id="PTHR46233:SF3">
    <property type="entry name" value="HYDROXYACYLGLUTATHIONE HYDROLASE GLOC"/>
    <property type="match status" value="1"/>
</dbReference>
<dbReference type="InterPro" id="IPR051453">
    <property type="entry name" value="MBL_Glyoxalase_II"/>
</dbReference>
<dbReference type="Gene3D" id="3.60.15.10">
    <property type="entry name" value="Ribonuclease Z/Hydroxyacylglutathione hydrolase-like"/>
    <property type="match status" value="1"/>
</dbReference>
<feature type="domain" description="Metallo-beta-lactamase" evidence="5">
    <location>
        <begin position="12"/>
        <end position="194"/>
    </location>
</feature>
<evidence type="ECO:0000256" key="1">
    <source>
        <dbReference type="ARBA" id="ARBA00001947"/>
    </source>
</evidence>
<sequence length="215" mass="23703">MEIYSITVGPIQENCYFLIGNHENDTIIFDPGAQAEDIIEIVEENQLHPIAIVLTHAHYDHIGALEAIREKYGVPVYQNPIEKEWLLDPKLNGSANNPNVPDVKLSKPADVFFEEMGPYQIGEFSFEMQHIPGHSPGSTVFIFRENGFAVVGDVIFKGSVGRSDLPGGSHATLIEGIKKYIVTLPEETVLFPGHGDATTVGSEIFSNPFLNGIER</sequence>
<reference evidence="6 7" key="1">
    <citation type="submission" date="2016-02" db="EMBL/GenBank/DDBJ databases">
        <authorList>
            <person name="Wen L."/>
            <person name="He K."/>
            <person name="Yang H."/>
        </authorList>
    </citation>
    <scope>NUCLEOTIDE SEQUENCE [LARGE SCALE GENOMIC DNA]</scope>
    <source>
        <strain evidence="6">Trichococcus palustris</strain>
    </source>
</reference>
<keyword evidence="7" id="KW-1185">Reference proteome</keyword>
<dbReference type="PANTHER" id="PTHR46233">
    <property type="entry name" value="HYDROXYACYLGLUTATHIONE HYDROLASE GLOC"/>
    <property type="match status" value="1"/>
</dbReference>
<dbReference type="AlphaFoldDB" id="A0A143YHM3"/>
<dbReference type="EMBL" id="FJNE01000003">
    <property type="protein sequence ID" value="CZQ88796.1"/>
    <property type="molecule type" value="Genomic_DNA"/>
</dbReference>
<dbReference type="RefSeq" id="WP_087032272.1">
    <property type="nucleotide sequence ID" value="NZ_FJNE01000003.1"/>
</dbReference>
<name>A0A143YHM3_9LACT</name>
<dbReference type="STRING" id="140314.SAMN04488076_11346"/>
<organism evidence="6 7">
    <name type="scientific">Trichococcus palustris</name>
    <dbReference type="NCBI Taxonomy" id="140314"/>
    <lineage>
        <taxon>Bacteria</taxon>
        <taxon>Bacillati</taxon>
        <taxon>Bacillota</taxon>
        <taxon>Bacilli</taxon>
        <taxon>Lactobacillales</taxon>
        <taxon>Carnobacteriaceae</taxon>
        <taxon>Trichococcus</taxon>
    </lineage>
</organism>
<dbReference type="SUPFAM" id="SSF56281">
    <property type="entry name" value="Metallo-hydrolase/oxidoreductase"/>
    <property type="match status" value="1"/>
</dbReference>
<evidence type="ECO:0000256" key="3">
    <source>
        <dbReference type="ARBA" id="ARBA00022801"/>
    </source>
</evidence>
<keyword evidence="3" id="KW-0378">Hydrolase</keyword>
<evidence type="ECO:0000259" key="5">
    <source>
        <dbReference type="SMART" id="SM00849"/>
    </source>
</evidence>
<evidence type="ECO:0000313" key="7">
    <source>
        <dbReference type="Proteomes" id="UP000242754"/>
    </source>
</evidence>
<dbReference type="GO" id="GO:0046872">
    <property type="term" value="F:metal ion binding"/>
    <property type="evidence" value="ECO:0007669"/>
    <property type="project" value="UniProtKB-KW"/>
</dbReference>
<dbReference type="GO" id="GO:0016787">
    <property type="term" value="F:hydrolase activity"/>
    <property type="evidence" value="ECO:0007669"/>
    <property type="project" value="UniProtKB-KW"/>
</dbReference>
<dbReference type="InterPro" id="IPR036866">
    <property type="entry name" value="RibonucZ/Hydroxyglut_hydro"/>
</dbReference>
<dbReference type="CDD" id="cd06262">
    <property type="entry name" value="metallo-hydrolase-like_MBL-fold"/>
    <property type="match status" value="1"/>
</dbReference>
<dbReference type="InterPro" id="IPR001279">
    <property type="entry name" value="Metallo-B-lactamas"/>
</dbReference>
<evidence type="ECO:0000256" key="2">
    <source>
        <dbReference type="ARBA" id="ARBA00022723"/>
    </source>
</evidence>
<evidence type="ECO:0000256" key="4">
    <source>
        <dbReference type="ARBA" id="ARBA00022833"/>
    </source>
</evidence>
<proteinExistence type="predicted"/>
<dbReference type="OrthoDB" id="9802248at2"/>
<comment type="cofactor">
    <cofactor evidence="1">
        <name>Zn(2+)</name>
        <dbReference type="ChEBI" id="CHEBI:29105"/>
    </cofactor>
</comment>
<evidence type="ECO:0000313" key="6">
    <source>
        <dbReference type="EMBL" id="CZQ88796.1"/>
    </source>
</evidence>
<keyword evidence="4" id="KW-0862">Zinc</keyword>
<protein>
    <recommendedName>
        <fullName evidence="5">Metallo-beta-lactamase domain-containing protein</fullName>
    </recommendedName>
</protein>
<dbReference type="Proteomes" id="UP000242754">
    <property type="component" value="Unassembled WGS sequence"/>
</dbReference>
<dbReference type="SMART" id="SM00849">
    <property type="entry name" value="Lactamase_B"/>
    <property type="match status" value="1"/>
</dbReference>
<dbReference type="Pfam" id="PF00753">
    <property type="entry name" value="Lactamase_B"/>
    <property type="match status" value="1"/>
</dbReference>
<accession>A0A143YHM3</accession>
<keyword evidence="2" id="KW-0479">Metal-binding</keyword>